<dbReference type="SUPFAM" id="SSF48403">
    <property type="entry name" value="Ankyrin repeat"/>
    <property type="match status" value="1"/>
</dbReference>
<dbReference type="PROSITE" id="PS50297">
    <property type="entry name" value="ANK_REP_REGION"/>
    <property type="match status" value="1"/>
</dbReference>
<name>M3I0T5_LEPIR</name>
<dbReference type="InterPro" id="IPR036770">
    <property type="entry name" value="Ankyrin_rpt-contain_sf"/>
</dbReference>
<feature type="repeat" description="ANK" evidence="1">
    <location>
        <begin position="1"/>
        <end position="28"/>
    </location>
</feature>
<organism evidence="2 3">
    <name type="scientific">Leptospira interrogans serovar Grippotyphosa str. LT2186</name>
    <dbReference type="NCBI Taxonomy" id="1001599"/>
    <lineage>
        <taxon>Bacteria</taxon>
        <taxon>Pseudomonadati</taxon>
        <taxon>Spirochaetota</taxon>
        <taxon>Spirochaetia</taxon>
        <taxon>Leptospirales</taxon>
        <taxon>Leptospiraceae</taxon>
        <taxon>Leptospira</taxon>
    </lineage>
</organism>
<evidence type="ECO:0000256" key="1">
    <source>
        <dbReference type="PROSITE-ProRule" id="PRU00023"/>
    </source>
</evidence>
<gene>
    <name evidence="2" type="ORF">LEP1GSC151_3112</name>
</gene>
<dbReference type="PROSITE" id="PS50088">
    <property type="entry name" value="ANK_REPEAT"/>
    <property type="match status" value="1"/>
</dbReference>
<dbReference type="BioCyc" id="LINT1001599:G11K9-2732-MONOMER"/>
<evidence type="ECO:0000313" key="2">
    <source>
        <dbReference type="EMBL" id="EMG09076.1"/>
    </source>
</evidence>
<reference evidence="2 3" key="1">
    <citation type="submission" date="2013-02" db="EMBL/GenBank/DDBJ databases">
        <authorList>
            <person name="Harkins D.M."/>
            <person name="Durkin A.S."/>
            <person name="Brinkac L.M."/>
            <person name="Haft D.H."/>
            <person name="Selengut J.D."/>
            <person name="Sanka R."/>
            <person name="DePew J."/>
            <person name="Purushe J."/>
            <person name="Tulsiani S.M."/>
            <person name="Graham G.C."/>
            <person name="Burns M.-A."/>
            <person name="Dohnt M.F."/>
            <person name="Smythe L.D."/>
            <person name="McKay D.B."/>
            <person name="Craig S.B."/>
            <person name="Vinetz J.M."/>
            <person name="Sutton G.G."/>
            <person name="Nierman W.C."/>
            <person name="Fouts D.E."/>
        </authorList>
    </citation>
    <scope>NUCLEOTIDE SEQUENCE [LARGE SCALE GENOMIC DNA]</scope>
    <source>
        <strain evidence="2 3">LT2186</strain>
    </source>
</reference>
<dbReference type="Gene3D" id="1.25.40.20">
    <property type="entry name" value="Ankyrin repeat-containing domain"/>
    <property type="match status" value="1"/>
</dbReference>
<accession>M3I0T5</accession>
<dbReference type="AlphaFoldDB" id="M3I0T5"/>
<keyword evidence="1" id="KW-0040">ANK repeat</keyword>
<dbReference type="InterPro" id="IPR002110">
    <property type="entry name" value="Ankyrin_rpt"/>
</dbReference>
<dbReference type="Proteomes" id="UP000011776">
    <property type="component" value="Unassembled WGS sequence"/>
</dbReference>
<dbReference type="Pfam" id="PF00023">
    <property type="entry name" value="Ank"/>
    <property type="match status" value="1"/>
</dbReference>
<sequence length="63" mass="7231">MHIAVKYNFVECAKILLKYGADPNIKDGFKESPAELAKRMGLMSDLFKINKPKFKKSKLQRSN</sequence>
<proteinExistence type="predicted"/>
<comment type="caution">
    <text evidence="2">The sequence shown here is derived from an EMBL/GenBank/DDBJ whole genome shotgun (WGS) entry which is preliminary data.</text>
</comment>
<dbReference type="EMBL" id="AFME02000343">
    <property type="protein sequence ID" value="EMG09076.1"/>
    <property type="molecule type" value="Genomic_DNA"/>
</dbReference>
<evidence type="ECO:0000313" key="3">
    <source>
        <dbReference type="Proteomes" id="UP000011776"/>
    </source>
</evidence>
<protein>
    <submittedName>
        <fullName evidence="2">Ankyrin repeat domain protein</fullName>
    </submittedName>
</protein>